<dbReference type="InterPro" id="IPR021309">
    <property type="entry name" value="YgaP-like_TM"/>
</dbReference>
<name>A0A7C3LUS4_9BACT</name>
<evidence type="ECO:0000256" key="1">
    <source>
        <dbReference type="SAM" id="Phobius"/>
    </source>
</evidence>
<keyword evidence="1" id="KW-0472">Membrane</keyword>
<dbReference type="AlphaFoldDB" id="A0A7C3LUS4"/>
<evidence type="ECO:0000259" key="2">
    <source>
        <dbReference type="Pfam" id="PF11127"/>
    </source>
</evidence>
<feature type="transmembrane region" description="Helical" evidence="1">
    <location>
        <begin position="12"/>
        <end position="29"/>
    </location>
</feature>
<comment type="caution">
    <text evidence="3">The sequence shown here is derived from an EMBL/GenBank/DDBJ whole genome shotgun (WGS) entry which is preliminary data.</text>
</comment>
<gene>
    <name evidence="3" type="ORF">ENX03_03485</name>
</gene>
<evidence type="ECO:0000313" key="3">
    <source>
        <dbReference type="EMBL" id="HFT93003.1"/>
    </source>
</evidence>
<organism evidence="3">
    <name type="scientific">Leptospirillum ferriphilum</name>
    <dbReference type="NCBI Taxonomy" id="178606"/>
    <lineage>
        <taxon>Bacteria</taxon>
        <taxon>Pseudomonadati</taxon>
        <taxon>Nitrospirota</taxon>
        <taxon>Nitrospiria</taxon>
        <taxon>Nitrospirales</taxon>
        <taxon>Nitrospiraceae</taxon>
        <taxon>Leptospirillum</taxon>
    </lineage>
</organism>
<proteinExistence type="predicted"/>
<dbReference type="EMBL" id="DTMM01000072">
    <property type="protein sequence ID" value="HFT93003.1"/>
    <property type="molecule type" value="Genomic_DNA"/>
</dbReference>
<keyword evidence="1" id="KW-1133">Transmembrane helix</keyword>
<accession>A0A7C3LUS4</accession>
<feature type="transmembrane region" description="Helical" evidence="1">
    <location>
        <begin position="35"/>
        <end position="55"/>
    </location>
</feature>
<reference evidence="3" key="1">
    <citation type="journal article" date="2020" name="mSystems">
        <title>Genome- and Community-Level Interaction Insights into Carbon Utilization and Element Cycling Functions of Hydrothermarchaeota in Hydrothermal Sediment.</title>
        <authorList>
            <person name="Zhou Z."/>
            <person name="Liu Y."/>
            <person name="Xu W."/>
            <person name="Pan J."/>
            <person name="Luo Z.H."/>
            <person name="Li M."/>
        </authorList>
    </citation>
    <scope>NUCLEOTIDE SEQUENCE [LARGE SCALE GENOMIC DNA]</scope>
    <source>
        <strain evidence="3">SpSt-902</strain>
    </source>
</reference>
<dbReference type="Pfam" id="PF11127">
    <property type="entry name" value="YgaP-like_TM"/>
    <property type="match status" value="1"/>
</dbReference>
<protein>
    <submittedName>
        <fullName evidence="3">DUF2892 domain-containing protein</fullName>
    </submittedName>
</protein>
<feature type="domain" description="Inner membrane protein YgaP-like transmembrane" evidence="2">
    <location>
        <begin position="4"/>
        <end position="62"/>
    </location>
</feature>
<sequence length="69" mass="7490">MPPVNEGTVDRVLRVVLGLALISLVFVGPKTLWGWIGLLPLMTGIVGRCGVYYLLGFSTCPLKTDTSKR</sequence>
<keyword evidence="1" id="KW-0812">Transmembrane</keyword>